<protein>
    <recommendedName>
        <fullName evidence="5">5-formyltetrahydrofolate cyclo-ligase</fullName>
        <ecNumber evidence="5">6.3.3.2</ecNumber>
    </recommendedName>
</protein>
<dbReference type="PIRSF" id="PIRSF006806">
    <property type="entry name" value="FTHF_cligase"/>
    <property type="match status" value="1"/>
</dbReference>
<dbReference type="GO" id="GO:0009396">
    <property type="term" value="P:folic acid-containing compound biosynthetic process"/>
    <property type="evidence" value="ECO:0007669"/>
    <property type="project" value="TreeGrafter"/>
</dbReference>
<feature type="binding site" evidence="4">
    <location>
        <position position="63"/>
    </location>
    <ligand>
        <name>substrate</name>
    </ligand>
</feature>
<dbReference type="EMBL" id="CP006850">
    <property type="protein sequence ID" value="AHH21537.1"/>
    <property type="molecule type" value="Genomic_DNA"/>
</dbReference>
<comment type="similarity">
    <text evidence="1 5">Belongs to the 5-formyltetrahydrofolate cyclo-ligase family.</text>
</comment>
<keyword evidence="5" id="KW-0479">Metal-binding</keyword>
<dbReference type="EC" id="6.3.3.2" evidence="5"/>
<dbReference type="STRING" id="1415166.NONO_c67700"/>
<keyword evidence="7" id="KW-1185">Reference proteome</keyword>
<dbReference type="InterPro" id="IPR037171">
    <property type="entry name" value="NagB/RpiA_transferase-like"/>
</dbReference>
<dbReference type="RefSeq" id="WP_148307048.1">
    <property type="nucleotide sequence ID" value="NZ_CP006850.1"/>
</dbReference>
<dbReference type="eggNOG" id="COG0212">
    <property type="taxonomic scope" value="Bacteria"/>
</dbReference>
<dbReference type="PANTHER" id="PTHR23407">
    <property type="entry name" value="ATPASE INHIBITOR/5-FORMYLTETRAHYDROFOLATE CYCLO-LIGASE"/>
    <property type="match status" value="1"/>
</dbReference>
<dbReference type="Proteomes" id="UP000019150">
    <property type="component" value="Chromosome"/>
</dbReference>
<feature type="binding site" evidence="4">
    <location>
        <begin position="9"/>
        <end position="13"/>
    </location>
    <ligand>
        <name>ATP</name>
        <dbReference type="ChEBI" id="CHEBI:30616"/>
    </ligand>
</feature>
<dbReference type="GO" id="GO:0035999">
    <property type="term" value="P:tetrahydrofolate interconversion"/>
    <property type="evidence" value="ECO:0007669"/>
    <property type="project" value="TreeGrafter"/>
</dbReference>
<keyword evidence="6" id="KW-0436">Ligase</keyword>
<dbReference type="HOGENOM" id="CLU_066245_1_0_11"/>
<dbReference type="PANTHER" id="PTHR23407:SF1">
    <property type="entry name" value="5-FORMYLTETRAHYDROFOLATE CYCLO-LIGASE"/>
    <property type="match status" value="1"/>
</dbReference>
<evidence type="ECO:0000256" key="5">
    <source>
        <dbReference type="RuleBase" id="RU361279"/>
    </source>
</evidence>
<dbReference type="PATRIC" id="fig|1415166.3.peg.6952"/>
<proteinExistence type="inferred from homology"/>
<comment type="catalytic activity">
    <reaction evidence="5">
        <text>(6S)-5-formyl-5,6,7,8-tetrahydrofolate + ATP = (6R)-5,10-methenyltetrahydrofolate + ADP + phosphate</text>
        <dbReference type="Rhea" id="RHEA:10488"/>
        <dbReference type="ChEBI" id="CHEBI:30616"/>
        <dbReference type="ChEBI" id="CHEBI:43474"/>
        <dbReference type="ChEBI" id="CHEBI:57455"/>
        <dbReference type="ChEBI" id="CHEBI:57457"/>
        <dbReference type="ChEBI" id="CHEBI:456216"/>
        <dbReference type="EC" id="6.3.3.2"/>
    </reaction>
</comment>
<keyword evidence="3 4" id="KW-0067">ATP-binding</keyword>
<organism evidence="6 7">
    <name type="scientific">Nocardia nova SH22a</name>
    <dbReference type="NCBI Taxonomy" id="1415166"/>
    <lineage>
        <taxon>Bacteria</taxon>
        <taxon>Bacillati</taxon>
        <taxon>Actinomycetota</taxon>
        <taxon>Actinomycetes</taxon>
        <taxon>Mycobacteriales</taxon>
        <taxon>Nocardiaceae</taxon>
        <taxon>Nocardia</taxon>
    </lineage>
</organism>
<dbReference type="SUPFAM" id="SSF100950">
    <property type="entry name" value="NagB/RpiA/CoA transferase-like"/>
    <property type="match status" value="1"/>
</dbReference>
<evidence type="ECO:0000256" key="2">
    <source>
        <dbReference type="ARBA" id="ARBA00022741"/>
    </source>
</evidence>
<dbReference type="GO" id="GO:0046872">
    <property type="term" value="F:metal ion binding"/>
    <property type="evidence" value="ECO:0007669"/>
    <property type="project" value="UniProtKB-KW"/>
</dbReference>
<evidence type="ECO:0000313" key="6">
    <source>
        <dbReference type="EMBL" id="AHH21537.1"/>
    </source>
</evidence>
<keyword evidence="5" id="KW-0460">Magnesium</keyword>
<dbReference type="GO" id="GO:0005524">
    <property type="term" value="F:ATP binding"/>
    <property type="evidence" value="ECO:0007669"/>
    <property type="project" value="UniProtKB-KW"/>
</dbReference>
<comment type="cofactor">
    <cofactor evidence="5">
        <name>Mg(2+)</name>
        <dbReference type="ChEBI" id="CHEBI:18420"/>
    </cofactor>
</comment>
<dbReference type="NCBIfam" id="TIGR02727">
    <property type="entry name" value="MTHFS_bact"/>
    <property type="match status" value="1"/>
</dbReference>
<accession>W5TQL0</accession>
<sequence>MGSAGQRDKQQWRTELLARRQARTPRVRTAEAAALADSVTAVFDAFPEVAGEWVAAYVPAGDEPGSLAFPDALRAAGARVLVPVTGPPGPLDWAEYTGESSLRKARYGLLEPDGPRLGPAAIGWPRVVLVPALAVDRRGVRLGRGAGYYDRSLPAARPDARLVAVVRDEEVVDALPEQPHDRRMGWALRPTGGLCALGGERPAAEAGEDRESALD</sequence>
<feature type="binding site" evidence="4">
    <location>
        <begin position="141"/>
        <end position="149"/>
    </location>
    <ligand>
        <name>ATP</name>
        <dbReference type="ChEBI" id="CHEBI:30616"/>
    </ligand>
</feature>
<feature type="binding site" evidence="4">
    <location>
        <position position="58"/>
    </location>
    <ligand>
        <name>substrate</name>
    </ligand>
</feature>
<evidence type="ECO:0000313" key="7">
    <source>
        <dbReference type="Proteomes" id="UP000019150"/>
    </source>
</evidence>
<keyword evidence="2 4" id="KW-0547">Nucleotide-binding</keyword>
<dbReference type="Pfam" id="PF01812">
    <property type="entry name" value="5-FTHF_cyc-lig"/>
    <property type="match status" value="1"/>
</dbReference>
<gene>
    <name evidence="6" type="ORF">NONO_c67700</name>
</gene>
<dbReference type="InterPro" id="IPR024185">
    <property type="entry name" value="FTHF_cligase-like_sf"/>
</dbReference>
<evidence type="ECO:0000256" key="1">
    <source>
        <dbReference type="ARBA" id="ARBA00010638"/>
    </source>
</evidence>
<dbReference type="KEGG" id="nno:NONO_c67700"/>
<reference evidence="6 7" key="1">
    <citation type="journal article" date="2014" name="Appl. Environ. Microbiol.">
        <title>Insights into the Microbial Degradation of Rubber and Gutta-Percha by Analysis of the Complete Genome of Nocardia nova SH22a.</title>
        <authorList>
            <person name="Luo Q."/>
            <person name="Hiessl S."/>
            <person name="Poehlein A."/>
            <person name="Daniel R."/>
            <person name="Steinbuchel A."/>
        </authorList>
    </citation>
    <scope>NUCLEOTIDE SEQUENCE [LARGE SCALE GENOMIC DNA]</scope>
    <source>
        <strain evidence="6">SH22a</strain>
    </source>
</reference>
<evidence type="ECO:0000256" key="3">
    <source>
        <dbReference type="ARBA" id="ARBA00022840"/>
    </source>
</evidence>
<evidence type="ECO:0000256" key="4">
    <source>
        <dbReference type="PIRSR" id="PIRSR006806-1"/>
    </source>
</evidence>
<dbReference type="AlphaFoldDB" id="W5TQL0"/>
<dbReference type="InterPro" id="IPR002698">
    <property type="entry name" value="FTHF_cligase"/>
</dbReference>
<dbReference type="GO" id="GO:0030272">
    <property type="term" value="F:5-formyltetrahydrofolate cyclo-ligase activity"/>
    <property type="evidence" value="ECO:0007669"/>
    <property type="project" value="UniProtKB-EC"/>
</dbReference>
<dbReference type="OrthoDB" id="3242798at2"/>
<dbReference type="Gene3D" id="3.40.50.10420">
    <property type="entry name" value="NagB/RpiA/CoA transferase-like"/>
    <property type="match status" value="1"/>
</dbReference>
<name>W5TQL0_9NOCA</name>